<keyword evidence="4" id="KW-0997">Cell inner membrane</keyword>
<dbReference type="Pfam" id="PF04290">
    <property type="entry name" value="DctQ"/>
    <property type="match status" value="1"/>
</dbReference>
<keyword evidence="7 9" id="KW-0472">Membrane</keyword>
<keyword evidence="12" id="KW-1185">Reference proteome</keyword>
<dbReference type="EMBL" id="FQVI01000027">
    <property type="protein sequence ID" value="SHF42026.1"/>
    <property type="molecule type" value="Genomic_DNA"/>
</dbReference>
<dbReference type="AlphaFoldDB" id="A0A1M5BHY0"/>
<keyword evidence="5 9" id="KW-0812">Transmembrane</keyword>
<reference evidence="11 12" key="1">
    <citation type="submission" date="2016-11" db="EMBL/GenBank/DDBJ databases">
        <authorList>
            <person name="Jaros S."/>
            <person name="Januszkiewicz K."/>
            <person name="Wedrychowicz H."/>
        </authorList>
    </citation>
    <scope>NUCLEOTIDE SEQUENCE [LARGE SCALE GENOMIC DNA]</scope>
    <source>
        <strain evidence="11 12">DSM 17459</strain>
    </source>
</reference>
<accession>A0A1M5BHY0</accession>
<proteinExistence type="inferred from homology"/>
<keyword evidence="3" id="KW-1003">Cell membrane</keyword>
<organism evidence="11 12">
    <name type="scientific">Lactonifactor longoviformis DSM 17459</name>
    <dbReference type="NCBI Taxonomy" id="1122155"/>
    <lineage>
        <taxon>Bacteria</taxon>
        <taxon>Bacillati</taxon>
        <taxon>Bacillota</taxon>
        <taxon>Clostridia</taxon>
        <taxon>Eubacteriales</taxon>
        <taxon>Clostridiaceae</taxon>
        <taxon>Lactonifactor</taxon>
    </lineage>
</organism>
<comment type="similarity">
    <text evidence="8">Belongs to the TRAP transporter small permease family.</text>
</comment>
<protein>
    <submittedName>
        <fullName evidence="11">C4-dicarboxylate transporter, DctQ subunit</fullName>
    </submittedName>
</protein>
<evidence type="ECO:0000256" key="6">
    <source>
        <dbReference type="ARBA" id="ARBA00022989"/>
    </source>
</evidence>
<evidence type="ECO:0000256" key="3">
    <source>
        <dbReference type="ARBA" id="ARBA00022475"/>
    </source>
</evidence>
<dbReference type="InterPro" id="IPR007387">
    <property type="entry name" value="TRAP_DctQ"/>
</dbReference>
<evidence type="ECO:0000256" key="4">
    <source>
        <dbReference type="ARBA" id="ARBA00022519"/>
    </source>
</evidence>
<dbReference type="GO" id="GO:0015740">
    <property type="term" value="P:C4-dicarboxylate transport"/>
    <property type="evidence" value="ECO:0007669"/>
    <property type="project" value="TreeGrafter"/>
</dbReference>
<evidence type="ECO:0000256" key="5">
    <source>
        <dbReference type="ARBA" id="ARBA00022692"/>
    </source>
</evidence>
<dbReference type="GO" id="GO:0005886">
    <property type="term" value="C:plasma membrane"/>
    <property type="evidence" value="ECO:0007669"/>
    <property type="project" value="UniProtKB-SubCell"/>
</dbReference>
<dbReference type="GO" id="GO:0022857">
    <property type="term" value="F:transmembrane transporter activity"/>
    <property type="evidence" value="ECO:0007669"/>
    <property type="project" value="TreeGrafter"/>
</dbReference>
<gene>
    <name evidence="11" type="ORF">SAMN02745158_03662</name>
</gene>
<evidence type="ECO:0000313" key="12">
    <source>
        <dbReference type="Proteomes" id="UP000184245"/>
    </source>
</evidence>
<feature type="transmembrane region" description="Helical" evidence="9">
    <location>
        <begin position="47"/>
        <end position="65"/>
    </location>
</feature>
<name>A0A1M5BHY0_9CLOT</name>
<feature type="transmembrane region" description="Helical" evidence="9">
    <location>
        <begin position="14"/>
        <end position="41"/>
    </location>
</feature>
<comment type="subcellular location">
    <subcellularLocation>
        <location evidence="1">Cell inner membrane</location>
        <topology evidence="1">Multi-pass membrane protein</topology>
    </subcellularLocation>
</comment>
<keyword evidence="6 9" id="KW-1133">Transmembrane helix</keyword>
<evidence type="ECO:0000256" key="1">
    <source>
        <dbReference type="ARBA" id="ARBA00004429"/>
    </source>
</evidence>
<evidence type="ECO:0000256" key="2">
    <source>
        <dbReference type="ARBA" id="ARBA00022448"/>
    </source>
</evidence>
<evidence type="ECO:0000256" key="8">
    <source>
        <dbReference type="ARBA" id="ARBA00038436"/>
    </source>
</evidence>
<keyword evidence="2" id="KW-0813">Transport</keyword>
<evidence type="ECO:0000256" key="7">
    <source>
        <dbReference type="ARBA" id="ARBA00023136"/>
    </source>
</evidence>
<dbReference type="PANTHER" id="PTHR35011:SF2">
    <property type="entry name" value="2,3-DIKETO-L-GULONATE TRAP TRANSPORTER SMALL PERMEASE PROTEIN YIAM"/>
    <property type="match status" value="1"/>
</dbReference>
<feature type="transmembrane region" description="Helical" evidence="9">
    <location>
        <begin position="127"/>
        <end position="147"/>
    </location>
</feature>
<dbReference type="Proteomes" id="UP000184245">
    <property type="component" value="Unassembled WGS sequence"/>
</dbReference>
<sequence length="170" mass="19420">MKKLFNGLRRAEEVLLVILMIIMCVIIFVATVARFTGLFVIPWAEELARYCMIWIIFLGIGVAACNGEHFCVEALELFCSKAVLKVIYVLDAVLVLGFSLFASYYGITILQKQIASGQITPSLRWPMWIMYLSIPLGLILMALCYAWHTYERVTAKETVEEIQQKEDKEQ</sequence>
<dbReference type="PANTHER" id="PTHR35011">
    <property type="entry name" value="2,3-DIKETO-L-GULONATE TRAP TRANSPORTER SMALL PERMEASE PROTEIN YIAM"/>
    <property type="match status" value="1"/>
</dbReference>
<dbReference type="OrthoDB" id="45144at2"/>
<dbReference type="STRING" id="1122155.SAMN02745158_03662"/>
<dbReference type="RefSeq" id="WP_139249507.1">
    <property type="nucleotide sequence ID" value="NZ_FQVI01000027.1"/>
</dbReference>
<feature type="transmembrane region" description="Helical" evidence="9">
    <location>
        <begin position="86"/>
        <end position="107"/>
    </location>
</feature>
<feature type="domain" description="Tripartite ATP-independent periplasmic transporters DctQ component" evidence="10">
    <location>
        <begin position="23"/>
        <end position="153"/>
    </location>
</feature>
<evidence type="ECO:0000256" key="9">
    <source>
        <dbReference type="SAM" id="Phobius"/>
    </source>
</evidence>
<evidence type="ECO:0000313" key="11">
    <source>
        <dbReference type="EMBL" id="SHF42026.1"/>
    </source>
</evidence>
<evidence type="ECO:0000259" key="10">
    <source>
        <dbReference type="Pfam" id="PF04290"/>
    </source>
</evidence>
<dbReference type="InterPro" id="IPR055348">
    <property type="entry name" value="DctQ"/>
</dbReference>